<evidence type="ECO:0000313" key="1">
    <source>
        <dbReference type="EMBL" id="PWJ36134.1"/>
    </source>
</evidence>
<evidence type="ECO:0008006" key="3">
    <source>
        <dbReference type="Google" id="ProtNLM"/>
    </source>
</evidence>
<protein>
    <recommendedName>
        <fullName evidence="3">Hpt domain-containing protein</fullName>
    </recommendedName>
</protein>
<dbReference type="OrthoDB" id="979909at2"/>
<dbReference type="SUPFAM" id="SSF47226">
    <property type="entry name" value="Histidine-containing phosphotransfer domain, HPT domain"/>
    <property type="match status" value="1"/>
</dbReference>
<organism evidence="1 2">
    <name type="scientific">Sediminitomix flava</name>
    <dbReference type="NCBI Taxonomy" id="379075"/>
    <lineage>
        <taxon>Bacteria</taxon>
        <taxon>Pseudomonadati</taxon>
        <taxon>Bacteroidota</taxon>
        <taxon>Cytophagia</taxon>
        <taxon>Cytophagales</taxon>
        <taxon>Flammeovirgaceae</taxon>
        <taxon>Sediminitomix</taxon>
    </lineage>
</organism>
<dbReference type="EMBL" id="QGDO01000009">
    <property type="protein sequence ID" value="PWJ36134.1"/>
    <property type="molecule type" value="Genomic_DNA"/>
</dbReference>
<dbReference type="Gene3D" id="1.20.120.160">
    <property type="entry name" value="HPT domain"/>
    <property type="match status" value="1"/>
</dbReference>
<comment type="caution">
    <text evidence="1">The sequence shown here is derived from an EMBL/GenBank/DDBJ whole genome shotgun (WGS) entry which is preliminary data.</text>
</comment>
<proteinExistence type="predicted"/>
<dbReference type="AlphaFoldDB" id="A0A315Z136"/>
<name>A0A315Z136_SEDFL</name>
<sequence>MTSNYTMDFSFTDELYDGDLNGYQEFLKISIEEFETDYPKLKQALNNHDPELFSAVKHKFSTRLSTFQLVSLQAFMEDVKNNYKNDISAVDPIMAGAELDRHISGILTTLKNKLAQLQ</sequence>
<accession>A0A315Z136</accession>
<reference evidence="1 2" key="1">
    <citation type="submission" date="2018-03" db="EMBL/GenBank/DDBJ databases">
        <title>Genomic Encyclopedia of Archaeal and Bacterial Type Strains, Phase II (KMG-II): from individual species to whole genera.</title>
        <authorList>
            <person name="Goeker M."/>
        </authorList>
    </citation>
    <scope>NUCLEOTIDE SEQUENCE [LARGE SCALE GENOMIC DNA]</scope>
    <source>
        <strain evidence="1 2">DSM 28229</strain>
    </source>
</reference>
<dbReference type="Proteomes" id="UP000245535">
    <property type="component" value="Unassembled WGS sequence"/>
</dbReference>
<dbReference type="InterPro" id="IPR036641">
    <property type="entry name" value="HPT_dom_sf"/>
</dbReference>
<keyword evidence="2" id="KW-1185">Reference proteome</keyword>
<dbReference type="RefSeq" id="WP_109622581.1">
    <property type="nucleotide sequence ID" value="NZ_QGDO01000009.1"/>
</dbReference>
<evidence type="ECO:0000313" key="2">
    <source>
        <dbReference type="Proteomes" id="UP000245535"/>
    </source>
</evidence>
<dbReference type="GO" id="GO:0000160">
    <property type="term" value="P:phosphorelay signal transduction system"/>
    <property type="evidence" value="ECO:0007669"/>
    <property type="project" value="InterPro"/>
</dbReference>
<gene>
    <name evidence="1" type="ORF">BC781_109150</name>
</gene>